<feature type="region of interest" description="Disordered" evidence="1">
    <location>
        <begin position="255"/>
        <end position="320"/>
    </location>
</feature>
<dbReference type="HOGENOM" id="CLU_869566_0_0_1"/>
<sequence length="320" mass="36631">MSTQLLKDGSQQTACQCEIGGSDVCEDALDKLVHRILLSASMNEKDGDKFGIADVDDGNLAPVDYRKIPKINGVRLQERYDKARKNKNQKKESRKSKWEKNKVDDMPRGTVQKVDGNSYVNVPLEVYRRMVQAEIDAKMKQVQEYQDYFLKKQEDTRLEALREVFYWKEYSKSLEANLSVTLGDLQTSEEAFEYASKRLQLYESYVPSDAEKLFEPWKLKTAIDEVREFAQTRRNQKRYRKGSKRQQIVQPVVEELSESAQPPAVHLPEPNSKSDPNNTSNVRPSSSASELGTGSKTSKQRRNKILRGLAKDTVDLPQTT</sequence>
<dbReference type="OrthoDB" id="6076743at2759"/>
<dbReference type="AlphaFoldDB" id="V3YXY4"/>
<proteinExistence type="predicted"/>
<reference evidence="2 3" key="1">
    <citation type="journal article" date="2013" name="Nature">
        <title>Insights into bilaterian evolution from three spiralian genomes.</title>
        <authorList>
            <person name="Simakov O."/>
            <person name="Marletaz F."/>
            <person name="Cho S.J."/>
            <person name="Edsinger-Gonzales E."/>
            <person name="Havlak P."/>
            <person name="Hellsten U."/>
            <person name="Kuo D.H."/>
            <person name="Larsson T."/>
            <person name="Lv J."/>
            <person name="Arendt D."/>
            <person name="Savage R."/>
            <person name="Osoegawa K."/>
            <person name="de Jong P."/>
            <person name="Grimwood J."/>
            <person name="Chapman J.A."/>
            <person name="Shapiro H."/>
            <person name="Aerts A."/>
            <person name="Otillar R.P."/>
            <person name="Terry A.Y."/>
            <person name="Boore J.L."/>
            <person name="Grigoriev I.V."/>
            <person name="Lindberg D.R."/>
            <person name="Seaver E.C."/>
            <person name="Weisblat D.A."/>
            <person name="Putnam N.H."/>
            <person name="Rokhsar D.S."/>
        </authorList>
    </citation>
    <scope>NUCLEOTIDE SEQUENCE [LARGE SCALE GENOMIC DNA]</scope>
</reference>
<evidence type="ECO:0000313" key="2">
    <source>
        <dbReference type="EMBL" id="ESO82953.1"/>
    </source>
</evidence>
<feature type="compositionally biased region" description="Basic and acidic residues" evidence="1">
    <location>
        <begin position="81"/>
        <end position="107"/>
    </location>
</feature>
<dbReference type="KEGG" id="lgi:LOTGIDRAFT_236889"/>
<protein>
    <submittedName>
        <fullName evidence="2">Uncharacterized protein</fullName>
    </submittedName>
</protein>
<dbReference type="GeneID" id="20250284"/>
<dbReference type="Proteomes" id="UP000030746">
    <property type="component" value="Unassembled WGS sequence"/>
</dbReference>
<evidence type="ECO:0000313" key="3">
    <source>
        <dbReference type="Proteomes" id="UP000030746"/>
    </source>
</evidence>
<dbReference type="EMBL" id="KB203827">
    <property type="protein sequence ID" value="ESO82953.1"/>
    <property type="molecule type" value="Genomic_DNA"/>
</dbReference>
<organism evidence="2 3">
    <name type="scientific">Lottia gigantea</name>
    <name type="common">Giant owl limpet</name>
    <dbReference type="NCBI Taxonomy" id="225164"/>
    <lineage>
        <taxon>Eukaryota</taxon>
        <taxon>Metazoa</taxon>
        <taxon>Spiralia</taxon>
        <taxon>Lophotrochozoa</taxon>
        <taxon>Mollusca</taxon>
        <taxon>Gastropoda</taxon>
        <taxon>Patellogastropoda</taxon>
        <taxon>Lottioidea</taxon>
        <taxon>Lottiidae</taxon>
        <taxon>Lottia</taxon>
    </lineage>
</organism>
<feature type="compositionally biased region" description="Polar residues" evidence="1">
    <location>
        <begin position="271"/>
        <end position="297"/>
    </location>
</feature>
<dbReference type="OMA" id="HENPAPD"/>
<name>V3YXY4_LOTGI</name>
<evidence type="ECO:0000256" key="1">
    <source>
        <dbReference type="SAM" id="MobiDB-lite"/>
    </source>
</evidence>
<gene>
    <name evidence="2" type="ORF">LOTGIDRAFT_236889</name>
</gene>
<keyword evidence="3" id="KW-1185">Reference proteome</keyword>
<accession>V3YXY4</accession>
<feature type="region of interest" description="Disordered" evidence="1">
    <location>
        <begin position="81"/>
        <end position="114"/>
    </location>
</feature>
<dbReference type="RefSeq" id="XP_009066322.1">
    <property type="nucleotide sequence ID" value="XM_009068074.1"/>
</dbReference>
<dbReference type="CTD" id="20250284"/>